<keyword evidence="5 7" id="KW-0687">Ribonucleoprotein</keyword>
<dbReference type="AlphaFoldDB" id="A0A0S7XQD4"/>
<evidence type="ECO:0000256" key="3">
    <source>
        <dbReference type="ARBA" id="ARBA00022884"/>
    </source>
</evidence>
<keyword evidence="4 7" id="KW-0689">Ribosomal protein</keyword>
<dbReference type="GO" id="GO:0022625">
    <property type="term" value="C:cytosolic large ribosomal subunit"/>
    <property type="evidence" value="ECO:0007669"/>
    <property type="project" value="TreeGrafter"/>
</dbReference>
<reference evidence="12 13" key="1">
    <citation type="journal article" date="2015" name="Microbiome">
        <title>Genomic resolution of linkages in carbon, nitrogen, and sulfur cycling among widespread estuary sediment bacteria.</title>
        <authorList>
            <person name="Baker B.J."/>
            <person name="Lazar C.S."/>
            <person name="Teske A.P."/>
            <person name="Dick G.J."/>
        </authorList>
    </citation>
    <scope>NUCLEOTIDE SEQUENCE [LARGE SCALE GENOMIC DNA]</scope>
    <source>
        <strain evidence="12">DG_56</strain>
    </source>
</reference>
<dbReference type="InterPro" id="IPR001063">
    <property type="entry name" value="Ribosomal_uL22"/>
</dbReference>
<gene>
    <name evidence="7" type="primary">rplV</name>
    <name evidence="12" type="ORF">AMK68_00860</name>
</gene>
<accession>A0A0S7XQD4</accession>
<evidence type="ECO:0000256" key="9">
    <source>
        <dbReference type="RuleBase" id="RU004006"/>
    </source>
</evidence>
<comment type="caution">
    <text evidence="12">The sequence shown here is derived from an EMBL/GenBank/DDBJ whole genome shotgun (WGS) entry which is preliminary data.</text>
</comment>
<keyword evidence="2 7" id="KW-0699">rRNA-binding</keyword>
<evidence type="ECO:0000256" key="4">
    <source>
        <dbReference type="ARBA" id="ARBA00022980"/>
    </source>
</evidence>
<evidence type="ECO:0000256" key="10">
    <source>
        <dbReference type="RuleBase" id="RU004008"/>
    </source>
</evidence>
<evidence type="ECO:0000256" key="1">
    <source>
        <dbReference type="ARBA" id="ARBA00009451"/>
    </source>
</evidence>
<evidence type="ECO:0000313" key="12">
    <source>
        <dbReference type="EMBL" id="KPJ64709.1"/>
    </source>
</evidence>
<dbReference type="Pfam" id="PF00237">
    <property type="entry name" value="Ribosomal_L22"/>
    <property type="match status" value="1"/>
</dbReference>
<comment type="function">
    <text evidence="7 10">This protein binds specifically to 23S rRNA; its binding is stimulated by other ribosomal proteins, e.g., L4, L17, and L20. It is important during the early stages of 50S assembly. It makes multiple contacts with different domains of the 23S rRNA in the assembled 50S subunit and ribosome.</text>
</comment>
<dbReference type="NCBIfam" id="TIGR01044">
    <property type="entry name" value="rplV_bact"/>
    <property type="match status" value="1"/>
</dbReference>
<dbReference type="HAMAP" id="MF_01331_B">
    <property type="entry name" value="Ribosomal_uL22_B"/>
    <property type="match status" value="1"/>
</dbReference>
<dbReference type="InterPro" id="IPR047867">
    <property type="entry name" value="Ribosomal_uL22_bac/org-type"/>
</dbReference>
<proteinExistence type="inferred from homology"/>
<feature type="region of interest" description="Disordered" evidence="11">
    <location>
        <begin position="123"/>
        <end position="203"/>
    </location>
</feature>
<evidence type="ECO:0000256" key="7">
    <source>
        <dbReference type="HAMAP-Rule" id="MF_01331"/>
    </source>
</evidence>
<dbReference type="Proteomes" id="UP000052020">
    <property type="component" value="Unassembled WGS sequence"/>
</dbReference>
<comment type="subunit">
    <text evidence="7 9">Part of the 50S ribosomal subunit.</text>
</comment>
<dbReference type="InterPro" id="IPR036394">
    <property type="entry name" value="Ribosomal_uL22_sf"/>
</dbReference>
<sequence length="203" mass="22063">MPEATATARYVRVSPRKARRVIDLIRGRDLKEARGILRLVPSPTARTILKVLDSAAANAEANHDMDRDFLWVSRCYVDGGPNMRRLRIGSIGRGGIIRRRMSHITVVLDEREELREAAREEARRRRQRRERRAAKPEPAKARRGGTAAPAAVPEAGSAEAATEEAAPAAQVGEPTEACGQEAETEGGESPAAPDSPEGEGEKA</sequence>
<feature type="compositionally biased region" description="Low complexity" evidence="11">
    <location>
        <begin position="145"/>
        <end position="169"/>
    </location>
</feature>
<comment type="similarity">
    <text evidence="1 7 8">Belongs to the universal ribosomal protein uL22 family.</text>
</comment>
<name>A0A0S7XQD4_9BACT</name>
<dbReference type="PANTHER" id="PTHR13501:SF8">
    <property type="entry name" value="LARGE RIBOSOMAL SUBUNIT PROTEIN UL22M"/>
    <property type="match status" value="1"/>
</dbReference>
<evidence type="ECO:0000256" key="2">
    <source>
        <dbReference type="ARBA" id="ARBA00022730"/>
    </source>
</evidence>
<dbReference type="GO" id="GO:0003735">
    <property type="term" value="F:structural constituent of ribosome"/>
    <property type="evidence" value="ECO:0007669"/>
    <property type="project" value="InterPro"/>
</dbReference>
<protein>
    <recommendedName>
        <fullName evidence="6 7">Large ribosomal subunit protein uL22</fullName>
    </recommendedName>
</protein>
<dbReference type="PANTHER" id="PTHR13501">
    <property type="entry name" value="CHLOROPLAST 50S RIBOSOMAL PROTEIN L22-RELATED"/>
    <property type="match status" value="1"/>
</dbReference>
<dbReference type="SUPFAM" id="SSF54843">
    <property type="entry name" value="Ribosomal protein L22"/>
    <property type="match status" value="1"/>
</dbReference>
<dbReference type="PATRIC" id="fig|1704032.3.peg.1051"/>
<evidence type="ECO:0000313" key="13">
    <source>
        <dbReference type="Proteomes" id="UP000052020"/>
    </source>
</evidence>
<dbReference type="Gene3D" id="3.90.470.10">
    <property type="entry name" value="Ribosomal protein L22/L17"/>
    <property type="match status" value="1"/>
</dbReference>
<dbReference type="GO" id="GO:0006412">
    <property type="term" value="P:translation"/>
    <property type="evidence" value="ECO:0007669"/>
    <property type="project" value="UniProtKB-UniRule"/>
</dbReference>
<dbReference type="GO" id="GO:0019843">
    <property type="term" value="F:rRNA binding"/>
    <property type="evidence" value="ECO:0007669"/>
    <property type="project" value="UniProtKB-UniRule"/>
</dbReference>
<dbReference type="InterPro" id="IPR005727">
    <property type="entry name" value="Ribosomal_uL22_bac/chlpt-type"/>
</dbReference>
<keyword evidence="3 7" id="KW-0694">RNA-binding</keyword>
<evidence type="ECO:0000256" key="8">
    <source>
        <dbReference type="RuleBase" id="RU004005"/>
    </source>
</evidence>
<evidence type="ECO:0000256" key="6">
    <source>
        <dbReference type="ARBA" id="ARBA00035207"/>
    </source>
</evidence>
<organism evidence="12 13">
    <name type="scientific">candidate division KD3-62 bacterium DG_56</name>
    <dbReference type="NCBI Taxonomy" id="1704032"/>
    <lineage>
        <taxon>Bacteria</taxon>
        <taxon>candidate division KD3-62</taxon>
    </lineage>
</organism>
<evidence type="ECO:0000256" key="5">
    <source>
        <dbReference type="ARBA" id="ARBA00023274"/>
    </source>
</evidence>
<dbReference type="EMBL" id="LIZY01000011">
    <property type="protein sequence ID" value="KPJ64709.1"/>
    <property type="molecule type" value="Genomic_DNA"/>
</dbReference>
<evidence type="ECO:0000256" key="11">
    <source>
        <dbReference type="SAM" id="MobiDB-lite"/>
    </source>
</evidence>
<dbReference type="CDD" id="cd00336">
    <property type="entry name" value="Ribosomal_L22"/>
    <property type="match status" value="1"/>
</dbReference>
<comment type="function">
    <text evidence="7">The globular domain of the protein is located near the polypeptide exit tunnel on the outside of the subunit, while an extended beta-hairpin is found that lines the wall of the exit tunnel in the center of the 70S ribosome.</text>
</comment>